<feature type="transmembrane region" description="Helical" evidence="11">
    <location>
        <begin position="110"/>
        <end position="128"/>
    </location>
</feature>
<keyword evidence="3 11" id="KW-0812">Transmembrane</keyword>
<comment type="subcellular location">
    <subcellularLocation>
        <location evidence="1">Membrane</location>
        <topology evidence="1">Multi-pass membrane protein</topology>
    </subcellularLocation>
</comment>
<evidence type="ECO:0000256" key="10">
    <source>
        <dbReference type="ARBA" id="ARBA00023303"/>
    </source>
</evidence>
<dbReference type="Pfam" id="PF00060">
    <property type="entry name" value="Lig_chan"/>
    <property type="match status" value="1"/>
</dbReference>
<feature type="transmembrane region" description="Helical" evidence="11">
    <location>
        <begin position="140"/>
        <end position="160"/>
    </location>
</feature>
<keyword evidence="4 11" id="KW-1133">Transmembrane helix</keyword>
<accession>B3G4Q8</accession>
<keyword evidence="6 11" id="KW-0472">Membrane</keyword>
<dbReference type="SUPFAM" id="SSF81324">
    <property type="entry name" value="Voltage-gated potassium channels"/>
    <property type="match status" value="1"/>
</dbReference>
<dbReference type="PANTHER" id="PTHR18966">
    <property type="entry name" value="IONOTROPIC GLUTAMATE RECEPTOR"/>
    <property type="match status" value="1"/>
</dbReference>
<evidence type="ECO:0000256" key="8">
    <source>
        <dbReference type="ARBA" id="ARBA00023180"/>
    </source>
</evidence>
<keyword evidence="10" id="KW-0407">Ion channel</keyword>
<evidence type="ECO:0000256" key="1">
    <source>
        <dbReference type="ARBA" id="ARBA00004141"/>
    </source>
</evidence>
<evidence type="ECO:0000256" key="2">
    <source>
        <dbReference type="ARBA" id="ARBA00022448"/>
    </source>
</evidence>
<dbReference type="EMBL" id="EU643493">
    <property type="protein sequence ID" value="ACD54806.1"/>
    <property type="molecule type" value="Genomic_DNA"/>
</dbReference>
<evidence type="ECO:0000256" key="9">
    <source>
        <dbReference type="ARBA" id="ARBA00023286"/>
    </source>
</evidence>
<keyword evidence="8" id="KW-0325">Glycoprotein</keyword>
<dbReference type="SMART" id="SM00079">
    <property type="entry name" value="PBPe"/>
    <property type="match status" value="1"/>
</dbReference>
<evidence type="ECO:0000259" key="12">
    <source>
        <dbReference type="SMART" id="SM00079"/>
    </source>
</evidence>
<feature type="transmembrane region" description="Helical" evidence="11">
    <location>
        <begin position="352"/>
        <end position="370"/>
    </location>
</feature>
<evidence type="ECO:0000256" key="3">
    <source>
        <dbReference type="ARBA" id="ARBA00022692"/>
    </source>
</evidence>
<organism evidence="13">
    <name type="scientific">Adineta vaga</name>
    <name type="common">Rotifer</name>
    <name type="synonym">Callidina vaga</name>
    <dbReference type="NCBI Taxonomy" id="104782"/>
    <lineage>
        <taxon>Eukaryota</taxon>
        <taxon>Metazoa</taxon>
        <taxon>Spiralia</taxon>
        <taxon>Gnathifera</taxon>
        <taxon>Rotifera</taxon>
        <taxon>Eurotatoria</taxon>
        <taxon>Bdelloidea</taxon>
        <taxon>Adinetida</taxon>
        <taxon>Adinetidae</taxon>
        <taxon>Adineta</taxon>
    </lineage>
</organism>
<feature type="domain" description="Ionotropic glutamate receptor C-terminal" evidence="12">
    <location>
        <begin position="1"/>
        <end position="332"/>
    </location>
</feature>
<evidence type="ECO:0000256" key="11">
    <source>
        <dbReference type="SAM" id="Phobius"/>
    </source>
</evidence>
<protein>
    <submittedName>
        <fullName evidence="13">AMPA glutamate receptor ion channel-like protein</fullName>
    </submittedName>
</protein>
<proteinExistence type="predicted"/>
<dbReference type="GO" id="GO:0015276">
    <property type="term" value="F:ligand-gated monoatomic ion channel activity"/>
    <property type="evidence" value="ECO:0007669"/>
    <property type="project" value="InterPro"/>
</dbReference>
<dbReference type="Gene3D" id="3.40.190.10">
    <property type="entry name" value="Periplasmic binding protein-like II"/>
    <property type="match status" value="2"/>
</dbReference>
<dbReference type="InterPro" id="IPR001320">
    <property type="entry name" value="Iontro_rcpt_C"/>
</dbReference>
<evidence type="ECO:0000256" key="7">
    <source>
        <dbReference type="ARBA" id="ARBA00023170"/>
    </source>
</evidence>
<evidence type="ECO:0000313" key="13">
    <source>
        <dbReference type="EMBL" id="ACD54806.1"/>
    </source>
</evidence>
<keyword evidence="7 13" id="KW-0675">Receptor</keyword>
<evidence type="ECO:0000256" key="4">
    <source>
        <dbReference type="ARBA" id="ARBA00022989"/>
    </source>
</evidence>
<keyword evidence="5" id="KW-0406">Ion transport</keyword>
<feature type="transmembrane region" description="Helical" evidence="11">
    <location>
        <begin position="172"/>
        <end position="190"/>
    </location>
</feature>
<keyword evidence="9" id="KW-1071">Ligand-gated ion channel</keyword>
<dbReference type="GO" id="GO:0016020">
    <property type="term" value="C:membrane"/>
    <property type="evidence" value="ECO:0007669"/>
    <property type="project" value="UniProtKB-SubCell"/>
</dbReference>
<sequence length="389" mass="43609">MNIIADSNGQNRTEYIGFMPDLIASLQEKTGFIPDIYLAPPNQTYNQLILSVSQGLYDLMIADTTTTATRRSSVDFSNSIFDNSLRLVICKSFNPSIDLLSFLKPFSRNLWLLVLAACFYAGALIFLAERGNNEALRDRPFVSQLLMSIWYAFDNMFGYGVDFDVHTAAGRLVTAGLYILSMILVASYTANLASDLTISKTQNIISGLDDLKNGNIPPRRVGIAAGTAGEDFYLREVSGDVRNYVSLRDEQAMFDYLLSGTIDVALFDGGVAEYMTNTIHCSLTLVDEEYDKGAFGIVMKKNWIYTQDLDVAILSLRESEILDDLRQKWFQKNNCPSESLTSTAISVESTSGLFVVFAVITFLSFALMLWKKRKVIRQQCFLYFFKCTN</sequence>
<dbReference type="SUPFAM" id="SSF53850">
    <property type="entry name" value="Periplasmic binding protein-like II"/>
    <property type="match status" value="1"/>
</dbReference>
<name>B3G4Q8_ADIVA</name>
<dbReference type="InterPro" id="IPR015683">
    <property type="entry name" value="Ionotropic_Glu_rcpt"/>
</dbReference>
<keyword evidence="2" id="KW-0813">Transport</keyword>
<reference evidence="13" key="1">
    <citation type="journal article" date="2008" name="Science">
        <title>Massive horizontal gene transfer in bdelloid rotifers.</title>
        <authorList>
            <person name="Gladyshev E.A."/>
            <person name="Meselson M.S."/>
            <person name="Arkhipova I.R."/>
        </authorList>
    </citation>
    <scope>NUCLEOTIDE SEQUENCE</scope>
</reference>
<dbReference type="AlphaFoldDB" id="B3G4Q8"/>
<evidence type="ECO:0000256" key="6">
    <source>
        <dbReference type="ARBA" id="ARBA00023136"/>
    </source>
</evidence>
<evidence type="ECO:0000256" key="5">
    <source>
        <dbReference type="ARBA" id="ARBA00023065"/>
    </source>
</evidence>